<accession>A0ABT9JT58</accession>
<keyword evidence="5" id="KW-0830">Ubiquinone</keyword>
<protein>
    <recommendedName>
        <fullName evidence="5">NADH-quinone oxidoreductase subunit N</fullName>
        <ecNumber evidence="5">7.1.1.-</ecNumber>
    </recommendedName>
    <alternativeName>
        <fullName evidence="5">NADH dehydrogenase I subunit N</fullName>
    </alternativeName>
    <alternativeName>
        <fullName evidence="5">NDH-1 subunit N</fullName>
    </alternativeName>
</protein>
<feature type="transmembrane region" description="Helical" evidence="5">
    <location>
        <begin position="370"/>
        <end position="393"/>
    </location>
</feature>
<dbReference type="EC" id="7.1.1.-" evidence="5"/>
<feature type="transmembrane region" description="Helical" evidence="5">
    <location>
        <begin position="37"/>
        <end position="55"/>
    </location>
</feature>
<name>A0ABT9JT58_9PROT</name>
<keyword evidence="5" id="KW-0813">Transport</keyword>
<dbReference type="NCBIfam" id="TIGR01770">
    <property type="entry name" value="NDH_I_N"/>
    <property type="match status" value="1"/>
</dbReference>
<evidence type="ECO:0000256" key="6">
    <source>
        <dbReference type="RuleBase" id="RU000320"/>
    </source>
</evidence>
<organism evidence="8 9">
    <name type="scientific">Methylophilus aquaticus</name>
    <dbReference type="NCBI Taxonomy" id="1971610"/>
    <lineage>
        <taxon>Bacteria</taxon>
        <taxon>Pseudomonadati</taxon>
        <taxon>Pseudomonadota</taxon>
        <taxon>Betaproteobacteria</taxon>
        <taxon>Nitrosomonadales</taxon>
        <taxon>Methylophilaceae</taxon>
        <taxon>Methylophilus</taxon>
    </lineage>
</organism>
<dbReference type="PANTHER" id="PTHR22773">
    <property type="entry name" value="NADH DEHYDROGENASE"/>
    <property type="match status" value="1"/>
</dbReference>
<comment type="function">
    <text evidence="5">NDH-1 shuttles electrons from NADH, via FMN and iron-sulfur (Fe-S) centers, to quinones in the respiratory chain. The immediate electron acceptor for the enzyme in this species is believed to be ubiquinone. Couples the redox reaction to proton translocation (for every two electrons transferred, four hydrogen ions are translocated across the cytoplasmic membrane), and thus conserves the redox energy in a proton gradient.</text>
</comment>
<dbReference type="InterPro" id="IPR001750">
    <property type="entry name" value="ND/Mrp_TM"/>
</dbReference>
<evidence type="ECO:0000256" key="5">
    <source>
        <dbReference type="HAMAP-Rule" id="MF_00445"/>
    </source>
</evidence>
<feature type="transmembrane region" description="Helical" evidence="5">
    <location>
        <begin position="275"/>
        <end position="293"/>
    </location>
</feature>
<evidence type="ECO:0000256" key="4">
    <source>
        <dbReference type="ARBA" id="ARBA00023136"/>
    </source>
</evidence>
<feature type="transmembrane region" description="Helical" evidence="5">
    <location>
        <begin position="300"/>
        <end position="321"/>
    </location>
</feature>
<dbReference type="GO" id="GO:0050136">
    <property type="term" value="F:NADH dehydrogenase (quinone) (non-electrogenic) activity"/>
    <property type="evidence" value="ECO:0007669"/>
    <property type="project" value="UniProtKB-EC"/>
</dbReference>
<feature type="transmembrane region" description="Helical" evidence="5">
    <location>
        <begin position="457"/>
        <end position="479"/>
    </location>
</feature>
<comment type="similarity">
    <text evidence="5">Belongs to the complex I subunit 2 family.</text>
</comment>
<evidence type="ECO:0000256" key="2">
    <source>
        <dbReference type="ARBA" id="ARBA00022692"/>
    </source>
</evidence>
<feature type="transmembrane region" description="Helical" evidence="5">
    <location>
        <begin position="405"/>
        <end position="425"/>
    </location>
</feature>
<gene>
    <name evidence="5 8" type="primary">nuoN</name>
    <name evidence="8" type="ORF">Q9291_07310</name>
</gene>
<keyword evidence="3 5" id="KW-1133">Transmembrane helix</keyword>
<keyword evidence="2 5" id="KW-0812">Transmembrane</keyword>
<feature type="transmembrane region" description="Helical" evidence="5">
    <location>
        <begin position="160"/>
        <end position="183"/>
    </location>
</feature>
<dbReference type="Proteomes" id="UP001225906">
    <property type="component" value="Unassembled WGS sequence"/>
</dbReference>
<dbReference type="InterPro" id="IPR010096">
    <property type="entry name" value="NADH-Q_OxRdtase_suN/2"/>
</dbReference>
<keyword evidence="5" id="KW-0874">Quinone</keyword>
<keyword evidence="4 5" id="KW-0472">Membrane</keyword>
<evidence type="ECO:0000256" key="3">
    <source>
        <dbReference type="ARBA" id="ARBA00022989"/>
    </source>
</evidence>
<reference evidence="9" key="1">
    <citation type="journal article" date="2019" name="Int. J. Syst. Evol. Microbiol.">
        <title>The Global Catalogue of Microorganisms (GCM) 10K type strain sequencing project: providing services to taxonomists for standard genome sequencing and annotation.</title>
        <authorList>
            <consortium name="The Broad Institute Genomics Platform"/>
            <consortium name="The Broad Institute Genome Sequencing Center for Infectious Disease"/>
            <person name="Wu L."/>
            <person name="Ma J."/>
        </authorList>
    </citation>
    <scope>NUCLEOTIDE SEQUENCE [LARGE SCALE GENOMIC DNA]</scope>
    <source>
        <strain evidence="9">VKM B-3159</strain>
    </source>
</reference>
<feature type="transmembrane region" description="Helical" evidence="5">
    <location>
        <begin position="106"/>
        <end position="123"/>
    </location>
</feature>
<feature type="domain" description="NADH:quinone oxidoreductase/Mrp antiporter transmembrane" evidence="7">
    <location>
        <begin position="127"/>
        <end position="419"/>
    </location>
</feature>
<keyword evidence="5" id="KW-1003">Cell membrane</keyword>
<comment type="catalytic activity">
    <reaction evidence="5">
        <text>a quinone + NADH + 5 H(+)(in) = a quinol + NAD(+) + 4 H(+)(out)</text>
        <dbReference type="Rhea" id="RHEA:57888"/>
        <dbReference type="ChEBI" id="CHEBI:15378"/>
        <dbReference type="ChEBI" id="CHEBI:24646"/>
        <dbReference type="ChEBI" id="CHEBI:57540"/>
        <dbReference type="ChEBI" id="CHEBI:57945"/>
        <dbReference type="ChEBI" id="CHEBI:132124"/>
    </reaction>
</comment>
<dbReference type="HAMAP" id="MF_00445">
    <property type="entry name" value="NDH1_NuoN_1"/>
    <property type="match status" value="1"/>
</dbReference>
<keyword evidence="9" id="KW-1185">Reference proteome</keyword>
<keyword evidence="5" id="KW-1278">Translocase</keyword>
<dbReference type="EMBL" id="JAVCAP010000014">
    <property type="protein sequence ID" value="MDP8567654.1"/>
    <property type="molecule type" value="Genomic_DNA"/>
</dbReference>
<comment type="caution">
    <text evidence="8">The sequence shown here is derived from an EMBL/GenBank/DDBJ whole genome shotgun (WGS) entry which is preliminary data.</text>
</comment>
<evidence type="ECO:0000256" key="1">
    <source>
        <dbReference type="ARBA" id="ARBA00004127"/>
    </source>
</evidence>
<evidence type="ECO:0000313" key="9">
    <source>
        <dbReference type="Proteomes" id="UP001225906"/>
    </source>
</evidence>
<sequence length="483" mass="53467">MDNMQFDLLTLLPEMVVLAMAMFILLLDLFILPQNRFIIYGLSQFTLFAAAFFTFKTHTPAVGFAFNHMFIDDTLADVIKLMMYLGTSLIFVYTRKYLQDRNLYRGEFYAMVLFGLLGMMIMVSGHSMLTIYMGLELLSLCLYSLVAFDRDNKQASEAAMKYFVLGALASGMLLYGMSMLYGMTGSLDVADIANSIMQHQGKSPVMIMGLVFVVAGIAFKFGAVPFQMWVPDVYQGAPTPMTLIIGSVPKLAAYAMTVRLLVQGLHPLAQDWQDMMLLMAVLSIVIGNFSAIVQTNLKRMLAYSTISHVGFIMFGFMSANANGFASSFFYISTYVLMSIAGFGIILLLSRQGFEAEQIDDLKGLNQKNPWIAFLMLIIMFSMAGIPPTVGFYAKFTVLQAAWQAGFTWAVVSAVLMAVIGAFYYLNIVRKMYFDAPVGSQVAITAPMDMRFILSVHALGLLGLGLFPESLLGVCGRSLLMSLQ</sequence>
<feature type="transmembrane region" description="Helical" evidence="5">
    <location>
        <begin position="203"/>
        <end position="230"/>
    </location>
</feature>
<feature type="transmembrane region" description="Helical" evidence="5">
    <location>
        <begin position="12"/>
        <end position="30"/>
    </location>
</feature>
<keyword evidence="8" id="KW-0560">Oxidoreductase</keyword>
<evidence type="ECO:0000313" key="8">
    <source>
        <dbReference type="EMBL" id="MDP8567654.1"/>
    </source>
</evidence>
<proteinExistence type="inferred from homology"/>
<keyword evidence="5" id="KW-0520">NAD</keyword>
<feature type="transmembrane region" description="Helical" evidence="5">
    <location>
        <begin position="75"/>
        <end position="94"/>
    </location>
</feature>
<dbReference type="Pfam" id="PF00361">
    <property type="entry name" value="Proton_antipo_M"/>
    <property type="match status" value="1"/>
</dbReference>
<dbReference type="NCBIfam" id="NF004442">
    <property type="entry name" value="PRK05777.1-5"/>
    <property type="match status" value="1"/>
</dbReference>
<dbReference type="RefSeq" id="WP_306389372.1">
    <property type="nucleotide sequence ID" value="NZ_JAVCAP010000014.1"/>
</dbReference>
<feature type="transmembrane region" description="Helical" evidence="5">
    <location>
        <begin position="129"/>
        <end position="148"/>
    </location>
</feature>
<feature type="transmembrane region" description="Helical" evidence="5">
    <location>
        <begin position="327"/>
        <end position="349"/>
    </location>
</feature>
<comment type="subcellular location">
    <subcellularLocation>
        <location evidence="5">Cell membrane</location>
        <topology evidence="5">Multi-pass membrane protein</topology>
    </subcellularLocation>
    <subcellularLocation>
        <location evidence="1">Endomembrane system</location>
        <topology evidence="1">Multi-pass membrane protein</topology>
    </subcellularLocation>
    <subcellularLocation>
        <location evidence="6">Membrane</location>
        <topology evidence="6">Multi-pass membrane protein</topology>
    </subcellularLocation>
</comment>
<comment type="subunit">
    <text evidence="5">NDH-1 is composed of 14 different subunits. Subunits NuoA, H, J, K, L, M, N constitute the membrane sector of the complex.</text>
</comment>
<evidence type="ECO:0000259" key="7">
    <source>
        <dbReference type="Pfam" id="PF00361"/>
    </source>
</evidence>